<dbReference type="FunFam" id="3.30.1330.40:FF:000001">
    <property type="entry name" value="L-PSP family endoribonuclease"/>
    <property type="match status" value="1"/>
</dbReference>
<name>A0A9X4LP14_9BURK</name>
<dbReference type="InterPro" id="IPR035959">
    <property type="entry name" value="RutC-like_sf"/>
</dbReference>
<dbReference type="AlphaFoldDB" id="A0A9X4LP14"/>
<gene>
    <name evidence="2" type="ORF">EXJ73_15150</name>
</gene>
<protein>
    <submittedName>
        <fullName evidence="2">Deaminase</fullName>
    </submittedName>
</protein>
<dbReference type="SUPFAM" id="SSF55298">
    <property type="entry name" value="YjgF-like"/>
    <property type="match status" value="1"/>
</dbReference>
<reference evidence="2" key="1">
    <citation type="submission" date="2019-02" db="EMBL/GenBank/DDBJ databases">
        <title>Draft genome of the type strain Pelomonas aquatica CCUG 52575T.</title>
        <authorList>
            <person name="Gomila M."/>
            <person name="Lalucat J."/>
        </authorList>
    </citation>
    <scope>NUCLEOTIDE SEQUENCE</scope>
    <source>
        <strain evidence="2">CCUG 52575</strain>
    </source>
</reference>
<dbReference type="CDD" id="cd00448">
    <property type="entry name" value="YjgF_YER057c_UK114_family"/>
    <property type="match status" value="1"/>
</dbReference>
<dbReference type="Proteomes" id="UP001152766">
    <property type="component" value="Unassembled WGS sequence"/>
</dbReference>
<evidence type="ECO:0000313" key="3">
    <source>
        <dbReference type="Proteomes" id="UP001152766"/>
    </source>
</evidence>
<evidence type="ECO:0000256" key="1">
    <source>
        <dbReference type="ARBA" id="ARBA00010552"/>
    </source>
</evidence>
<dbReference type="PANTHER" id="PTHR11803">
    <property type="entry name" value="2-IMINOBUTANOATE/2-IMINOPROPANOATE DEAMINASE RIDA"/>
    <property type="match status" value="1"/>
</dbReference>
<comment type="similarity">
    <text evidence="1">Belongs to the RutC family.</text>
</comment>
<evidence type="ECO:0000313" key="2">
    <source>
        <dbReference type="EMBL" id="MDG0863798.1"/>
    </source>
</evidence>
<organism evidence="2 3">
    <name type="scientific">Pelomonas aquatica</name>
    <dbReference type="NCBI Taxonomy" id="431058"/>
    <lineage>
        <taxon>Bacteria</taxon>
        <taxon>Pseudomonadati</taxon>
        <taxon>Pseudomonadota</taxon>
        <taxon>Betaproteobacteria</taxon>
        <taxon>Burkholderiales</taxon>
        <taxon>Sphaerotilaceae</taxon>
        <taxon>Roseateles</taxon>
    </lineage>
</organism>
<accession>A0A9X4LP14</accession>
<sequence length="125" mass="13370">MKEVVVSKDAPAPIGPYSQGVRVGNLLFLSGQAAIDPKTNQLSTGPIEEQTAMALDNLKAVLAANHMTMADVVSTTVYLKDINDFGKMNAVYAKFFQDKPPARATIQAGRLPRDALIQISAIAAR</sequence>
<dbReference type="NCBIfam" id="TIGR00004">
    <property type="entry name" value="Rid family detoxifying hydrolase"/>
    <property type="match status" value="1"/>
</dbReference>
<keyword evidence="3" id="KW-1185">Reference proteome</keyword>
<comment type="caution">
    <text evidence="2">The sequence shown here is derived from an EMBL/GenBank/DDBJ whole genome shotgun (WGS) entry which is preliminary data.</text>
</comment>
<dbReference type="Pfam" id="PF01042">
    <property type="entry name" value="Ribonuc_L-PSP"/>
    <property type="match status" value="1"/>
</dbReference>
<dbReference type="GO" id="GO:0019239">
    <property type="term" value="F:deaminase activity"/>
    <property type="evidence" value="ECO:0007669"/>
    <property type="project" value="TreeGrafter"/>
</dbReference>
<dbReference type="PANTHER" id="PTHR11803:SF39">
    <property type="entry name" value="2-IMINOBUTANOATE_2-IMINOPROPANOATE DEAMINASE"/>
    <property type="match status" value="1"/>
</dbReference>
<dbReference type="EMBL" id="SGUG01000022">
    <property type="protein sequence ID" value="MDG0863798.1"/>
    <property type="molecule type" value="Genomic_DNA"/>
</dbReference>
<proteinExistence type="inferred from homology"/>
<dbReference type="GO" id="GO:0005829">
    <property type="term" value="C:cytosol"/>
    <property type="evidence" value="ECO:0007669"/>
    <property type="project" value="TreeGrafter"/>
</dbReference>
<dbReference type="Gene3D" id="3.30.1330.40">
    <property type="entry name" value="RutC-like"/>
    <property type="match status" value="1"/>
</dbReference>
<dbReference type="InterPro" id="IPR006056">
    <property type="entry name" value="RidA"/>
</dbReference>
<dbReference type="InterPro" id="IPR006175">
    <property type="entry name" value="YjgF/YER057c/UK114"/>
</dbReference>